<protein>
    <submittedName>
        <fullName evidence="1">Uncharacterized protein</fullName>
    </submittedName>
</protein>
<proteinExistence type="predicted"/>
<organism evidence="1">
    <name type="scientific">marine metagenome</name>
    <dbReference type="NCBI Taxonomy" id="408172"/>
    <lineage>
        <taxon>unclassified sequences</taxon>
        <taxon>metagenomes</taxon>
        <taxon>ecological metagenomes</taxon>
    </lineage>
</organism>
<dbReference type="EMBL" id="UINC01017850">
    <property type="protein sequence ID" value="SVA74459.1"/>
    <property type="molecule type" value="Genomic_DNA"/>
</dbReference>
<gene>
    <name evidence="1" type="ORF">METZ01_LOCUS127313</name>
</gene>
<reference evidence="1" key="1">
    <citation type="submission" date="2018-05" db="EMBL/GenBank/DDBJ databases">
        <authorList>
            <person name="Lanie J.A."/>
            <person name="Ng W.-L."/>
            <person name="Kazmierczak K.M."/>
            <person name="Andrzejewski T.M."/>
            <person name="Davidsen T.M."/>
            <person name="Wayne K.J."/>
            <person name="Tettelin H."/>
            <person name="Glass J.I."/>
            <person name="Rusch D."/>
            <person name="Podicherti R."/>
            <person name="Tsui H.-C.T."/>
            <person name="Winkler M.E."/>
        </authorList>
    </citation>
    <scope>NUCLEOTIDE SEQUENCE</scope>
</reference>
<accession>A0A381YBJ2</accession>
<dbReference type="AlphaFoldDB" id="A0A381YBJ2"/>
<sequence>VHVRTRTLGESFEEILKQFGLKVTDQSKAELEVHHRMRPSTQVDCCYPEGFIHRHHKVARTIDPATGADRLRHRLAECDSHVLYRVVLVDVEITHCINLQIKSTMPGRQLKHVVKESDTRANGVPTLSFEAEANSYPRFRGLSVD</sequence>
<name>A0A381YBJ2_9ZZZZ</name>
<evidence type="ECO:0000313" key="1">
    <source>
        <dbReference type="EMBL" id="SVA74459.1"/>
    </source>
</evidence>
<feature type="non-terminal residue" evidence="1">
    <location>
        <position position="1"/>
    </location>
</feature>